<gene>
    <name evidence="4" type="primary">gabD</name>
    <name evidence="4" type="ORF">BGC07_01890</name>
</gene>
<dbReference type="Pfam" id="PF00171">
    <property type="entry name" value="Aldedh"/>
    <property type="match status" value="1"/>
</dbReference>
<feature type="domain" description="Aldehyde dehydrogenase" evidence="3">
    <location>
        <begin position="16"/>
        <end position="475"/>
    </location>
</feature>
<dbReference type="PANTHER" id="PTHR43353:SF5">
    <property type="entry name" value="SUCCINATE-SEMIALDEHYDE DEHYDROGENASE, MITOCHONDRIAL"/>
    <property type="match status" value="1"/>
</dbReference>
<name>A0ABX2ZZ82_9GAMM</name>
<comment type="caution">
    <text evidence="4">The sequence shown here is derived from an EMBL/GenBank/DDBJ whole genome shotgun (WGS) entry which is preliminary data.</text>
</comment>
<organism evidence="4 5">
    <name type="scientific">Piscirickettsia litoralis</name>
    <dbReference type="NCBI Taxonomy" id="1891921"/>
    <lineage>
        <taxon>Bacteria</taxon>
        <taxon>Pseudomonadati</taxon>
        <taxon>Pseudomonadota</taxon>
        <taxon>Gammaproteobacteria</taxon>
        <taxon>Thiotrichales</taxon>
        <taxon>Piscirickettsiaceae</taxon>
        <taxon>Piscirickettsia</taxon>
    </lineage>
</organism>
<dbReference type="CDD" id="cd07103">
    <property type="entry name" value="ALDH_F5_SSADH_GabD"/>
    <property type="match status" value="1"/>
</dbReference>
<dbReference type="SUPFAM" id="SSF53720">
    <property type="entry name" value="ALDH-like"/>
    <property type="match status" value="1"/>
</dbReference>
<sequence length="479" mass="52323">MSLNLIKSENYINGHWLRADNGQTFQVMNPFDNSLIAEVPACGAAEAERAVSAAHGALKPWQCLTAKERANYLLKWAELIDENKEQLAELMTKEQGKPLAEARGEIDFANSFVRWYAEEAKRAYGDVIPANQPNQHILVTKQAVGVVAMITPWNFPAAMITRKVAPALAAGCTTVIKPAEDTPLTALALMALAEQAGLPAGVMNVVTGNPAQIGRVFTEDHRVRKVSFTGSTSVGKQLMQQSATTVKKVSLELGGHAPFIIFSDADLEKSVDGAIASKFRNTGQTCVCANRIYVHDDIYEQFIELFKKKVAALKVGNGLEKGVVQGPLINKAAIEKVERHVQDALKRGARLIFGGQRVADDKLLFEPTILADVDHSMLVSYEETFGPVAPVIRFRSEEEVIDAANDTPYGLAGYFYSRDIGRVWRVANALEYGVVTVNGGNFATEVAPFGGIKESGIGREGSYYGLDEFLETKYICMFE</sequence>
<dbReference type="InterPro" id="IPR016161">
    <property type="entry name" value="Ald_DH/histidinol_DH"/>
</dbReference>
<keyword evidence="2" id="KW-0560">Oxidoreductase</keyword>
<evidence type="ECO:0000256" key="2">
    <source>
        <dbReference type="ARBA" id="ARBA00023002"/>
    </source>
</evidence>
<accession>A0ABX2ZZ82</accession>
<protein>
    <submittedName>
        <fullName evidence="4">Succinate-semialdehyde dehydrogenase (NADP(+))</fullName>
    </submittedName>
</protein>
<dbReference type="PROSITE" id="PS00070">
    <property type="entry name" value="ALDEHYDE_DEHYDR_CYS"/>
    <property type="match status" value="1"/>
</dbReference>
<dbReference type="Gene3D" id="3.40.605.10">
    <property type="entry name" value="Aldehyde Dehydrogenase, Chain A, domain 1"/>
    <property type="match status" value="1"/>
</dbReference>
<dbReference type="InterPro" id="IPR015590">
    <property type="entry name" value="Aldehyde_DH_dom"/>
</dbReference>
<dbReference type="Proteomes" id="UP000094329">
    <property type="component" value="Unassembled WGS sequence"/>
</dbReference>
<reference evidence="4 5" key="1">
    <citation type="submission" date="2016-08" db="EMBL/GenBank/DDBJ databases">
        <title>Draft genome sequence of Candidatus Piscirickettsia litoralis, from seawater.</title>
        <authorList>
            <person name="Wan X."/>
            <person name="Lee A.J."/>
            <person name="Hou S."/>
            <person name="Donachie S.P."/>
        </authorList>
    </citation>
    <scope>NUCLEOTIDE SEQUENCE [LARGE SCALE GENOMIC DNA]</scope>
    <source>
        <strain evidence="4 5">Y2</strain>
    </source>
</reference>
<evidence type="ECO:0000259" key="3">
    <source>
        <dbReference type="Pfam" id="PF00171"/>
    </source>
</evidence>
<dbReference type="InterPro" id="IPR016163">
    <property type="entry name" value="Ald_DH_C"/>
</dbReference>
<proteinExistence type="inferred from homology"/>
<dbReference type="RefSeq" id="WP_069311742.1">
    <property type="nucleotide sequence ID" value="NZ_MDTU01000001.1"/>
</dbReference>
<evidence type="ECO:0000313" key="5">
    <source>
        <dbReference type="Proteomes" id="UP000094329"/>
    </source>
</evidence>
<dbReference type="PANTHER" id="PTHR43353">
    <property type="entry name" value="SUCCINATE-SEMIALDEHYDE DEHYDROGENASE, MITOCHONDRIAL"/>
    <property type="match status" value="1"/>
</dbReference>
<dbReference type="InterPro" id="IPR010102">
    <property type="entry name" value="Succ_semiAld_DH"/>
</dbReference>
<dbReference type="InterPro" id="IPR050740">
    <property type="entry name" value="Aldehyde_DH_Superfamily"/>
</dbReference>
<dbReference type="InterPro" id="IPR016162">
    <property type="entry name" value="Ald_DH_N"/>
</dbReference>
<dbReference type="EMBL" id="MDTU01000001">
    <property type="protein sequence ID" value="ODN41941.1"/>
    <property type="molecule type" value="Genomic_DNA"/>
</dbReference>
<dbReference type="Gene3D" id="3.40.309.10">
    <property type="entry name" value="Aldehyde Dehydrogenase, Chain A, domain 2"/>
    <property type="match status" value="1"/>
</dbReference>
<evidence type="ECO:0000256" key="1">
    <source>
        <dbReference type="ARBA" id="ARBA00009986"/>
    </source>
</evidence>
<dbReference type="NCBIfam" id="TIGR01780">
    <property type="entry name" value="SSADH"/>
    <property type="match status" value="1"/>
</dbReference>
<evidence type="ECO:0000313" key="4">
    <source>
        <dbReference type="EMBL" id="ODN41941.1"/>
    </source>
</evidence>
<comment type="similarity">
    <text evidence="1">Belongs to the aldehyde dehydrogenase family.</text>
</comment>
<keyword evidence="5" id="KW-1185">Reference proteome</keyword>
<dbReference type="InterPro" id="IPR016160">
    <property type="entry name" value="Ald_DH_CS_CYS"/>
</dbReference>